<evidence type="ECO:0000256" key="14">
    <source>
        <dbReference type="SAM" id="MobiDB-lite"/>
    </source>
</evidence>
<keyword evidence="10" id="KW-0238">DNA-binding</keyword>
<evidence type="ECO:0000313" key="15">
    <source>
        <dbReference type="EMBL" id="RAJ95612.1"/>
    </source>
</evidence>
<feature type="binding site" evidence="13">
    <location>
        <position position="101"/>
    </location>
    <ligand>
        <name>Fe cation</name>
        <dbReference type="ChEBI" id="CHEBI:24875"/>
    </ligand>
</feature>
<accession>A0A327WSC9</accession>
<evidence type="ECO:0000256" key="12">
    <source>
        <dbReference type="PIRSR" id="PIRSR602481-1"/>
    </source>
</evidence>
<dbReference type="GO" id="GO:0003700">
    <property type="term" value="F:DNA-binding transcription factor activity"/>
    <property type="evidence" value="ECO:0007669"/>
    <property type="project" value="InterPro"/>
</dbReference>
<protein>
    <recommendedName>
        <fullName evidence="4">Ferric uptake regulation protein</fullName>
    </recommendedName>
</protein>
<keyword evidence="11" id="KW-0804">Transcription</keyword>
<comment type="subcellular location">
    <subcellularLocation>
        <location evidence="1">Cytoplasm</location>
    </subcellularLocation>
</comment>
<dbReference type="EMBL" id="QLMC01000004">
    <property type="protein sequence ID" value="RAJ95612.1"/>
    <property type="molecule type" value="Genomic_DNA"/>
</dbReference>
<dbReference type="GO" id="GO:0008270">
    <property type="term" value="F:zinc ion binding"/>
    <property type="evidence" value="ECO:0007669"/>
    <property type="project" value="TreeGrafter"/>
</dbReference>
<evidence type="ECO:0000313" key="16">
    <source>
        <dbReference type="Proteomes" id="UP000248790"/>
    </source>
</evidence>
<evidence type="ECO:0000256" key="5">
    <source>
        <dbReference type="ARBA" id="ARBA00022490"/>
    </source>
</evidence>
<evidence type="ECO:0000256" key="1">
    <source>
        <dbReference type="ARBA" id="ARBA00004496"/>
    </source>
</evidence>
<dbReference type="GO" id="GO:0005829">
    <property type="term" value="C:cytosol"/>
    <property type="evidence" value="ECO:0007669"/>
    <property type="project" value="TreeGrafter"/>
</dbReference>
<comment type="similarity">
    <text evidence="2">Belongs to the Fur family.</text>
</comment>
<dbReference type="Gene3D" id="1.10.10.10">
    <property type="entry name" value="Winged helix-like DNA-binding domain superfamily/Winged helix DNA-binding domain"/>
    <property type="match status" value="1"/>
</dbReference>
<keyword evidence="8 12" id="KW-0862">Zinc</keyword>
<evidence type="ECO:0000256" key="4">
    <source>
        <dbReference type="ARBA" id="ARBA00020910"/>
    </source>
</evidence>
<evidence type="ECO:0000256" key="8">
    <source>
        <dbReference type="ARBA" id="ARBA00022833"/>
    </source>
</evidence>
<dbReference type="CDD" id="cd07153">
    <property type="entry name" value="Fur_like"/>
    <property type="match status" value="1"/>
</dbReference>
<evidence type="ECO:0000256" key="9">
    <source>
        <dbReference type="ARBA" id="ARBA00023015"/>
    </source>
</evidence>
<evidence type="ECO:0000256" key="10">
    <source>
        <dbReference type="ARBA" id="ARBA00023125"/>
    </source>
</evidence>
<feature type="binding site" evidence="12">
    <location>
        <position position="145"/>
    </location>
    <ligand>
        <name>Zn(2+)</name>
        <dbReference type="ChEBI" id="CHEBI:29105"/>
    </ligand>
</feature>
<keyword evidence="7 12" id="KW-0479">Metal-binding</keyword>
<feature type="binding site" evidence="12">
    <location>
        <position position="150"/>
    </location>
    <ligand>
        <name>Zn(2+)</name>
        <dbReference type="ChEBI" id="CHEBI:29105"/>
    </ligand>
</feature>
<dbReference type="GO" id="GO:0045892">
    <property type="term" value="P:negative regulation of DNA-templated transcription"/>
    <property type="evidence" value="ECO:0007669"/>
    <property type="project" value="TreeGrafter"/>
</dbReference>
<evidence type="ECO:0000256" key="13">
    <source>
        <dbReference type="PIRSR" id="PIRSR602481-2"/>
    </source>
</evidence>
<dbReference type="InterPro" id="IPR002481">
    <property type="entry name" value="FUR"/>
</dbReference>
<dbReference type="AlphaFoldDB" id="A0A327WSC9"/>
<dbReference type="InterPro" id="IPR036388">
    <property type="entry name" value="WH-like_DNA-bd_sf"/>
</dbReference>
<dbReference type="Proteomes" id="UP000248790">
    <property type="component" value="Unassembled WGS sequence"/>
</dbReference>
<feature type="binding site" evidence="12">
    <location>
        <position position="105"/>
    </location>
    <ligand>
        <name>Zn(2+)</name>
        <dbReference type="ChEBI" id="CHEBI:29105"/>
    </ligand>
</feature>
<feature type="region of interest" description="Disordered" evidence="14">
    <location>
        <begin position="153"/>
        <end position="172"/>
    </location>
</feature>
<feature type="binding site" evidence="12">
    <location>
        <position position="108"/>
    </location>
    <ligand>
        <name>Zn(2+)</name>
        <dbReference type="ChEBI" id="CHEBI:29105"/>
    </ligand>
</feature>
<sequence>MPVAKQANLEAARKIFTAYLESKALRKTPERFAILEEIYNREDHFDVDELYISMKNKKYQVSRATVYNTLDVLVDCDLVTKHQFGKNLAQYEKSYGYKQHDHIICTDCHHVMEFCDPRVQNIQSLVGEMLKFNVMHHSLIFYGSCQRDNCENRTKNEEEKDLQEHGGRPLVS</sequence>
<dbReference type="InterPro" id="IPR043135">
    <property type="entry name" value="Fur_C"/>
</dbReference>
<keyword evidence="13" id="KW-0408">Iron</keyword>
<dbReference type="PANTHER" id="PTHR33202">
    <property type="entry name" value="ZINC UPTAKE REGULATION PROTEIN"/>
    <property type="match status" value="1"/>
</dbReference>
<dbReference type="SUPFAM" id="SSF46785">
    <property type="entry name" value="Winged helix' DNA-binding domain"/>
    <property type="match status" value="1"/>
</dbReference>
<dbReference type="OrthoDB" id="8659436at2"/>
<organism evidence="15 16">
    <name type="scientific">Larkinella arboricola</name>
    <dbReference type="NCBI Taxonomy" id="643671"/>
    <lineage>
        <taxon>Bacteria</taxon>
        <taxon>Pseudomonadati</taxon>
        <taxon>Bacteroidota</taxon>
        <taxon>Cytophagia</taxon>
        <taxon>Cytophagales</taxon>
        <taxon>Spirosomataceae</taxon>
        <taxon>Larkinella</taxon>
    </lineage>
</organism>
<keyword evidence="16" id="KW-1185">Reference proteome</keyword>
<comment type="caution">
    <text evidence="15">The sequence shown here is derived from an EMBL/GenBank/DDBJ whole genome shotgun (WGS) entry which is preliminary data.</text>
</comment>
<evidence type="ECO:0000256" key="11">
    <source>
        <dbReference type="ARBA" id="ARBA00023163"/>
    </source>
</evidence>
<comment type="cofactor">
    <cofactor evidence="12">
        <name>Zn(2+)</name>
        <dbReference type="ChEBI" id="CHEBI:29105"/>
    </cofactor>
    <text evidence="12">Binds 1 zinc ion per subunit.</text>
</comment>
<reference evidence="15 16" key="1">
    <citation type="submission" date="2018-06" db="EMBL/GenBank/DDBJ databases">
        <title>Genomic Encyclopedia of Archaeal and Bacterial Type Strains, Phase II (KMG-II): from individual species to whole genera.</title>
        <authorList>
            <person name="Goeker M."/>
        </authorList>
    </citation>
    <scope>NUCLEOTIDE SEQUENCE [LARGE SCALE GENOMIC DNA]</scope>
    <source>
        <strain evidence="15 16">DSM 21851</strain>
    </source>
</reference>
<dbReference type="InterPro" id="IPR036390">
    <property type="entry name" value="WH_DNA-bd_sf"/>
</dbReference>
<name>A0A327WSC9_LARAB</name>
<keyword evidence="6" id="KW-0678">Repressor</keyword>
<dbReference type="Gene3D" id="3.30.1490.190">
    <property type="match status" value="1"/>
</dbReference>
<comment type="cofactor">
    <cofactor evidence="13">
        <name>Mn(2+)</name>
        <dbReference type="ChEBI" id="CHEBI:29035"/>
    </cofactor>
    <cofactor evidence="13">
        <name>Fe(2+)</name>
        <dbReference type="ChEBI" id="CHEBI:29033"/>
    </cofactor>
    <text evidence="13">Binds 1 Mn(2+) or Fe(2+) ion per subunit.</text>
</comment>
<dbReference type="Pfam" id="PF01475">
    <property type="entry name" value="FUR"/>
    <property type="match status" value="1"/>
</dbReference>
<dbReference type="RefSeq" id="WP_111629416.1">
    <property type="nucleotide sequence ID" value="NZ_QLMC01000004.1"/>
</dbReference>
<dbReference type="PANTHER" id="PTHR33202:SF2">
    <property type="entry name" value="FERRIC UPTAKE REGULATION PROTEIN"/>
    <property type="match status" value="1"/>
</dbReference>
<feature type="binding site" evidence="13">
    <location>
        <position position="137"/>
    </location>
    <ligand>
        <name>Fe cation</name>
        <dbReference type="ChEBI" id="CHEBI:24875"/>
    </ligand>
</feature>
<keyword evidence="5" id="KW-0963">Cytoplasm</keyword>
<evidence type="ECO:0000256" key="7">
    <source>
        <dbReference type="ARBA" id="ARBA00022723"/>
    </source>
</evidence>
<evidence type="ECO:0000256" key="3">
    <source>
        <dbReference type="ARBA" id="ARBA00011738"/>
    </source>
</evidence>
<keyword evidence="9" id="KW-0805">Transcription regulation</keyword>
<dbReference type="GO" id="GO:0000976">
    <property type="term" value="F:transcription cis-regulatory region binding"/>
    <property type="evidence" value="ECO:0007669"/>
    <property type="project" value="TreeGrafter"/>
</dbReference>
<evidence type="ECO:0000256" key="6">
    <source>
        <dbReference type="ARBA" id="ARBA00022491"/>
    </source>
</evidence>
<comment type="subunit">
    <text evidence="3">Homodimer.</text>
</comment>
<proteinExistence type="inferred from homology"/>
<dbReference type="GO" id="GO:1900376">
    <property type="term" value="P:regulation of secondary metabolite biosynthetic process"/>
    <property type="evidence" value="ECO:0007669"/>
    <property type="project" value="TreeGrafter"/>
</dbReference>
<evidence type="ECO:0000256" key="2">
    <source>
        <dbReference type="ARBA" id="ARBA00007957"/>
    </source>
</evidence>
<gene>
    <name evidence="15" type="ORF">LX87_03359</name>
</gene>